<evidence type="ECO:0000313" key="7">
    <source>
        <dbReference type="Proteomes" id="UP000719412"/>
    </source>
</evidence>
<reference evidence="6" key="2">
    <citation type="submission" date="2021-08" db="EMBL/GenBank/DDBJ databases">
        <authorList>
            <person name="Eriksson T."/>
        </authorList>
    </citation>
    <scope>NUCLEOTIDE SEQUENCE</scope>
    <source>
        <strain evidence="6">Stoneville</strain>
        <tissue evidence="6">Whole head</tissue>
    </source>
</reference>
<evidence type="ECO:0000256" key="5">
    <source>
        <dbReference type="SAM" id="Phobius"/>
    </source>
</evidence>
<keyword evidence="7" id="KW-1185">Reference proteome</keyword>
<feature type="transmembrane region" description="Helical" evidence="5">
    <location>
        <begin position="17"/>
        <end position="45"/>
    </location>
</feature>
<feature type="transmembrane region" description="Helical" evidence="5">
    <location>
        <begin position="272"/>
        <end position="296"/>
    </location>
</feature>
<evidence type="ECO:0008006" key="8">
    <source>
        <dbReference type="Google" id="ProtNLM"/>
    </source>
</evidence>
<feature type="transmembrane region" description="Helical" evidence="5">
    <location>
        <begin position="216"/>
        <end position="235"/>
    </location>
</feature>
<dbReference type="Proteomes" id="UP000719412">
    <property type="component" value="Unassembled WGS sequence"/>
</dbReference>
<feature type="transmembrane region" description="Helical" evidence="5">
    <location>
        <begin position="399"/>
        <end position="421"/>
    </location>
</feature>
<organism evidence="6 7">
    <name type="scientific">Tenebrio molitor</name>
    <name type="common">Yellow mealworm beetle</name>
    <dbReference type="NCBI Taxonomy" id="7067"/>
    <lineage>
        <taxon>Eukaryota</taxon>
        <taxon>Metazoa</taxon>
        <taxon>Ecdysozoa</taxon>
        <taxon>Arthropoda</taxon>
        <taxon>Hexapoda</taxon>
        <taxon>Insecta</taxon>
        <taxon>Pterygota</taxon>
        <taxon>Neoptera</taxon>
        <taxon>Endopterygota</taxon>
        <taxon>Coleoptera</taxon>
        <taxon>Polyphaga</taxon>
        <taxon>Cucujiformia</taxon>
        <taxon>Tenebrionidae</taxon>
        <taxon>Tenebrio</taxon>
    </lineage>
</organism>
<sequence length="543" mass="60436">MESEGAPARHFLIPRRYVVVIMLCFVAVSAVITRDCTLIAAQYFVDDMFANFTKDNRTDDDCMHLNDTRRPVFAFKKINMKRYHWNKKNYIDLNTFFYLGYGLSHLPSGIVSDKYGAKHVIEAALVSMALTSMFTPFLIVQTHGSPTVVTIIRFFLGLCEGTLMPGAVSMIAHWVPRRERATLTTIGGCGVNIGVLISQGATEIIMMKSSDWTLPFYLYGGVTLGLLLLWHLLVYSNPHRDPHINPVERFYLDTEMSAIVDHKNKNIPICRILCTLDVWSLSVIIGAYILMYVYLIGHLRVYLSDVLKLHIGDRGIWTAIPFGVMIVTGFVMAIISDWAVNSGLVNVVMMRKVCTNIGKVERGVLETTHPTVDRLQRCMGPAVYTLAASYAGCNRHLSVVMFIIATALMGSSLAGFRLIILEISPNYSGSVGAFCNSIGIILASFTPKFVAWVVPNVTQDVHHAMKKTARDATILWPTPNPTGPIFTTETLPPSLLINAGVNIVLTVPSKSEIPMSNFASSLSITMPPARWAKLYKFQLYFFT</sequence>
<name>A0A8J6L9T3_TENMO</name>
<keyword evidence="4 5" id="KW-0472">Membrane</keyword>
<evidence type="ECO:0000256" key="4">
    <source>
        <dbReference type="ARBA" id="ARBA00023136"/>
    </source>
</evidence>
<keyword evidence="3 5" id="KW-1133">Transmembrane helix</keyword>
<dbReference type="Pfam" id="PF07690">
    <property type="entry name" value="MFS_1"/>
    <property type="match status" value="1"/>
</dbReference>
<dbReference type="InterPro" id="IPR011701">
    <property type="entry name" value="MFS"/>
</dbReference>
<comment type="caution">
    <text evidence="6">The sequence shown here is derived from an EMBL/GenBank/DDBJ whole genome shotgun (WGS) entry which is preliminary data.</text>
</comment>
<reference evidence="6" key="1">
    <citation type="journal article" date="2020" name="J Insects Food Feed">
        <title>The yellow mealworm (Tenebrio molitor) genome: a resource for the emerging insects as food and feed industry.</title>
        <authorList>
            <person name="Eriksson T."/>
            <person name="Andere A."/>
            <person name="Kelstrup H."/>
            <person name="Emery V."/>
            <person name="Picard C."/>
        </authorList>
    </citation>
    <scope>NUCLEOTIDE SEQUENCE</scope>
    <source>
        <strain evidence="6">Stoneville</strain>
        <tissue evidence="6">Whole head</tissue>
    </source>
</reference>
<dbReference type="Gene3D" id="1.20.1250.20">
    <property type="entry name" value="MFS general substrate transporter like domains"/>
    <property type="match status" value="1"/>
</dbReference>
<evidence type="ECO:0000256" key="2">
    <source>
        <dbReference type="ARBA" id="ARBA00022692"/>
    </source>
</evidence>
<proteinExistence type="predicted"/>
<dbReference type="PANTHER" id="PTHR11662:SF415">
    <property type="entry name" value="AT30085P-RELATED"/>
    <property type="match status" value="1"/>
</dbReference>
<comment type="subcellular location">
    <subcellularLocation>
        <location evidence="1">Membrane</location>
        <topology evidence="1">Multi-pass membrane protein</topology>
    </subcellularLocation>
</comment>
<gene>
    <name evidence="6" type="ORF">GEV33_011473</name>
</gene>
<evidence type="ECO:0000313" key="6">
    <source>
        <dbReference type="EMBL" id="KAH0811313.1"/>
    </source>
</evidence>
<accession>A0A8J6L9T3</accession>
<evidence type="ECO:0000256" key="3">
    <source>
        <dbReference type="ARBA" id="ARBA00022989"/>
    </source>
</evidence>
<keyword evidence="2 5" id="KW-0812">Transmembrane</keyword>
<dbReference type="AlphaFoldDB" id="A0A8J6L9T3"/>
<feature type="transmembrane region" description="Helical" evidence="5">
    <location>
        <begin position="316"/>
        <end position="340"/>
    </location>
</feature>
<dbReference type="InterPro" id="IPR036259">
    <property type="entry name" value="MFS_trans_sf"/>
</dbReference>
<feature type="transmembrane region" description="Helical" evidence="5">
    <location>
        <begin position="120"/>
        <end position="140"/>
    </location>
</feature>
<dbReference type="SUPFAM" id="SSF103473">
    <property type="entry name" value="MFS general substrate transporter"/>
    <property type="match status" value="1"/>
</dbReference>
<dbReference type="GO" id="GO:0006820">
    <property type="term" value="P:monoatomic anion transport"/>
    <property type="evidence" value="ECO:0007669"/>
    <property type="project" value="TreeGrafter"/>
</dbReference>
<dbReference type="EMBL" id="JABDTM020026894">
    <property type="protein sequence ID" value="KAH0811313.1"/>
    <property type="molecule type" value="Genomic_DNA"/>
</dbReference>
<dbReference type="GO" id="GO:0016020">
    <property type="term" value="C:membrane"/>
    <property type="evidence" value="ECO:0007669"/>
    <property type="project" value="UniProtKB-SubCell"/>
</dbReference>
<dbReference type="InterPro" id="IPR050382">
    <property type="entry name" value="MFS_Na/Anion_cotransporter"/>
</dbReference>
<evidence type="ECO:0000256" key="1">
    <source>
        <dbReference type="ARBA" id="ARBA00004141"/>
    </source>
</evidence>
<dbReference type="PANTHER" id="PTHR11662">
    <property type="entry name" value="SOLUTE CARRIER FAMILY 17"/>
    <property type="match status" value="1"/>
</dbReference>
<feature type="transmembrane region" description="Helical" evidence="5">
    <location>
        <begin position="152"/>
        <end position="175"/>
    </location>
</feature>
<protein>
    <recommendedName>
        <fullName evidence="8">Major facilitator superfamily (MFS) profile domain-containing protein</fullName>
    </recommendedName>
</protein>
<dbReference type="GO" id="GO:0022857">
    <property type="term" value="F:transmembrane transporter activity"/>
    <property type="evidence" value="ECO:0007669"/>
    <property type="project" value="InterPro"/>
</dbReference>